<name>A0AAE0X8D7_9PEZI</name>
<dbReference type="SUPFAM" id="SSF51735">
    <property type="entry name" value="NAD(P)-binding Rossmann-fold domains"/>
    <property type="match status" value="1"/>
</dbReference>
<dbReference type="InterPro" id="IPR036291">
    <property type="entry name" value="NAD(P)-bd_dom_sf"/>
</dbReference>
<sequence length="341" mass="37701">MPPQQTSIPTGSRVLVTGATGFVASHVIKQFLERGYKVRGTVRDFVKASWLVDDVFKPYAETGQFELALVPDLGSAHAFDDAIKGISAIAHIATILSWTADPHEVIPQVVAGTRSILEAALNEPSVREFVYTSSIAATTMYMPGNDTHVERDSWNDIAVQQAWAPPPYEPSRAPFVYMASKVAAEKEAWRFAAERKPHFTINTVVPGTIIGQPLNKKHAESKVAWIRQLYEGDVGSLGRIPAVFCVDVKDVALLHLAAILDPSVKNARLQAWGHACNWNDMLTILRKLCPTHEFVPDLPNLQQLNLSTDFSQPFALLERWAGQDGWRALDETIAENVSFFS</sequence>
<protein>
    <recommendedName>
        <fullName evidence="3">NAD-dependent epimerase/dehydratase domain-containing protein</fullName>
    </recommendedName>
</protein>
<reference evidence="4" key="1">
    <citation type="journal article" date="2023" name="Mol. Phylogenet. Evol.">
        <title>Genome-scale phylogeny and comparative genomics of the fungal order Sordariales.</title>
        <authorList>
            <person name="Hensen N."/>
            <person name="Bonometti L."/>
            <person name="Westerberg I."/>
            <person name="Brannstrom I.O."/>
            <person name="Guillou S."/>
            <person name="Cros-Aarteil S."/>
            <person name="Calhoun S."/>
            <person name="Haridas S."/>
            <person name="Kuo A."/>
            <person name="Mondo S."/>
            <person name="Pangilinan J."/>
            <person name="Riley R."/>
            <person name="LaButti K."/>
            <person name="Andreopoulos B."/>
            <person name="Lipzen A."/>
            <person name="Chen C."/>
            <person name="Yan M."/>
            <person name="Daum C."/>
            <person name="Ng V."/>
            <person name="Clum A."/>
            <person name="Steindorff A."/>
            <person name="Ohm R.A."/>
            <person name="Martin F."/>
            <person name="Silar P."/>
            <person name="Natvig D.O."/>
            <person name="Lalanne C."/>
            <person name="Gautier V."/>
            <person name="Ament-Velasquez S.L."/>
            <person name="Kruys A."/>
            <person name="Hutchinson M.I."/>
            <person name="Powell A.J."/>
            <person name="Barry K."/>
            <person name="Miller A.N."/>
            <person name="Grigoriev I.V."/>
            <person name="Debuchy R."/>
            <person name="Gladieux P."/>
            <person name="Hiltunen Thoren M."/>
            <person name="Johannesson H."/>
        </authorList>
    </citation>
    <scope>NUCLEOTIDE SEQUENCE</scope>
    <source>
        <strain evidence="4">CBS 314.62</strain>
    </source>
</reference>
<feature type="domain" description="NAD-dependent epimerase/dehydratase" evidence="3">
    <location>
        <begin position="14"/>
        <end position="261"/>
    </location>
</feature>
<comment type="caution">
    <text evidence="4">The sequence shown here is derived from an EMBL/GenBank/DDBJ whole genome shotgun (WGS) entry which is preliminary data.</text>
</comment>
<reference evidence="4" key="2">
    <citation type="submission" date="2023-06" db="EMBL/GenBank/DDBJ databases">
        <authorList>
            <consortium name="Lawrence Berkeley National Laboratory"/>
            <person name="Haridas S."/>
            <person name="Hensen N."/>
            <person name="Bonometti L."/>
            <person name="Westerberg I."/>
            <person name="Brannstrom I.O."/>
            <person name="Guillou S."/>
            <person name="Cros-Aarteil S."/>
            <person name="Calhoun S."/>
            <person name="Kuo A."/>
            <person name="Mondo S."/>
            <person name="Pangilinan J."/>
            <person name="Riley R."/>
            <person name="Labutti K."/>
            <person name="Andreopoulos B."/>
            <person name="Lipzen A."/>
            <person name="Chen C."/>
            <person name="Yanf M."/>
            <person name="Daum C."/>
            <person name="Ng V."/>
            <person name="Clum A."/>
            <person name="Steindorff A."/>
            <person name="Ohm R."/>
            <person name="Martin F."/>
            <person name="Silar P."/>
            <person name="Natvig D."/>
            <person name="Lalanne C."/>
            <person name="Gautier V."/>
            <person name="Ament-Velasquez S.L."/>
            <person name="Kruys A."/>
            <person name="Hutchinson M.I."/>
            <person name="Powell A.J."/>
            <person name="Barry K."/>
            <person name="Miller A.N."/>
            <person name="Grigoriev I.V."/>
            <person name="Debuchy R."/>
            <person name="Gladieux P."/>
            <person name="Thoren M.H."/>
            <person name="Johannesson H."/>
        </authorList>
    </citation>
    <scope>NUCLEOTIDE SEQUENCE</scope>
    <source>
        <strain evidence="4">CBS 314.62</strain>
    </source>
</reference>
<proteinExistence type="inferred from homology"/>
<dbReference type="AlphaFoldDB" id="A0AAE0X8D7"/>
<evidence type="ECO:0000313" key="4">
    <source>
        <dbReference type="EMBL" id="KAK3687981.1"/>
    </source>
</evidence>
<dbReference type="Gene3D" id="3.40.50.720">
    <property type="entry name" value="NAD(P)-binding Rossmann-like Domain"/>
    <property type="match status" value="1"/>
</dbReference>
<keyword evidence="1" id="KW-0560">Oxidoreductase</keyword>
<evidence type="ECO:0000256" key="1">
    <source>
        <dbReference type="ARBA" id="ARBA00023002"/>
    </source>
</evidence>
<dbReference type="EMBL" id="JAULSO010000002">
    <property type="protein sequence ID" value="KAK3687981.1"/>
    <property type="molecule type" value="Genomic_DNA"/>
</dbReference>
<dbReference type="PANTHER" id="PTHR10366">
    <property type="entry name" value="NAD DEPENDENT EPIMERASE/DEHYDRATASE"/>
    <property type="match status" value="1"/>
</dbReference>
<dbReference type="GO" id="GO:0016616">
    <property type="term" value="F:oxidoreductase activity, acting on the CH-OH group of donors, NAD or NADP as acceptor"/>
    <property type="evidence" value="ECO:0007669"/>
    <property type="project" value="TreeGrafter"/>
</dbReference>
<evidence type="ECO:0000259" key="3">
    <source>
        <dbReference type="Pfam" id="PF01370"/>
    </source>
</evidence>
<dbReference type="Proteomes" id="UP001270362">
    <property type="component" value="Unassembled WGS sequence"/>
</dbReference>
<dbReference type="Pfam" id="PF01370">
    <property type="entry name" value="Epimerase"/>
    <property type="match status" value="1"/>
</dbReference>
<dbReference type="InterPro" id="IPR001509">
    <property type="entry name" value="Epimerase_deHydtase"/>
</dbReference>
<organism evidence="4 5">
    <name type="scientific">Podospora appendiculata</name>
    <dbReference type="NCBI Taxonomy" id="314037"/>
    <lineage>
        <taxon>Eukaryota</taxon>
        <taxon>Fungi</taxon>
        <taxon>Dikarya</taxon>
        <taxon>Ascomycota</taxon>
        <taxon>Pezizomycotina</taxon>
        <taxon>Sordariomycetes</taxon>
        <taxon>Sordariomycetidae</taxon>
        <taxon>Sordariales</taxon>
        <taxon>Podosporaceae</taxon>
        <taxon>Podospora</taxon>
    </lineage>
</organism>
<accession>A0AAE0X8D7</accession>
<evidence type="ECO:0000313" key="5">
    <source>
        <dbReference type="Proteomes" id="UP001270362"/>
    </source>
</evidence>
<comment type="similarity">
    <text evidence="2">Belongs to the NAD(P)-dependent epimerase/dehydratase family. Dihydroflavonol-4-reductase subfamily.</text>
</comment>
<dbReference type="InterPro" id="IPR050425">
    <property type="entry name" value="NAD(P)_dehydrat-like"/>
</dbReference>
<evidence type="ECO:0000256" key="2">
    <source>
        <dbReference type="ARBA" id="ARBA00023445"/>
    </source>
</evidence>
<dbReference type="PANTHER" id="PTHR10366:SF562">
    <property type="entry name" value="ALDEHYDE REDUCTASE II (AFU_ORTHOLOGUE AFUA_1G11360)"/>
    <property type="match status" value="1"/>
</dbReference>
<gene>
    <name evidence="4" type="ORF">B0T22DRAFT_498222</name>
</gene>
<keyword evidence="5" id="KW-1185">Reference proteome</keyword>